<dbReference type="InterPro" id="IPR000073">
    <property type="entry name" value="AB_hydrolase_1"/>
</dbReference>
<dbReference type="SUPFAM" id="SSF53474">
    <property type="entry name" value="alpha/beta-Hydrolases"/>
    <property type="match status" value="1"/>
</dbReference>
<evidence type="ECO:0000256" key="1">
    <source>
        <dbReference type="ARBA" id="ARBA00022801"/>
    </source>
</evidence>
<keyword evidence="1 4" id="KW-0378">Hydrolase</keyword>
<keyword evidence="5" id="KW-1185">Reference proteome</keyword>
<evidence type="ECO:0000259" key="3">
    <source>
        <dbReference type="Pfam" id="PF00561"/>
    </source>
</evidence>
<proteinExistence type="inferred from homology"/>
<dbReference type="Gene3D" id="3.40.50.1820">
    <property type="entry name" value="alpha/beta hydrolase"/>
    <property type="match status" value="1"/>
</dbReference>
<gene>
    <name evidence="4" type="ORF">BBO_08210</name>
</gene>
<evidence type="ECO:0000313" key="5">
    <source>
        <dbReference type="Proteomes" id="UP000076863"/>
    </source>
</evidence>
<dbReference type="PRINTS" id="PR00111">
    <property type="entry name" value="ABHYDROLASE"/>
</dbReference>
<dbReference type="EMBL" id="AZHA01000036">
    <property type="protein sequence ID" value="OAA36333.1"/>
    <property type="molecule type" value="Genomic_DNA"/>
</dbReference>
<comment type="caution">
    <text evidence="4">The sequence shown here is derived from an EMBL/GenBank/DDBJ whole genome shotgun (WGS) entry which is preliminary data.</text>
</comment>
<dbReference type="OrthoDB" id="408373at2759"/>
<sequence>MFQGFTPFTVQTESQPDAVSISGIKSDNPTATLPTLLLLHGFPQNHQIWSRVASLLTEKYNMVAMDLRGYGASSKPESVAAYAKSAMARDCVAVMDALGYTDGFFICAHDRGARVAHKLCVDYPERIKKAILLDVCPTLAMYSKTDMEFATAYFHWFFLIQPEPFPEMLIAARPQEFAQKFMGSRQAQGLNIFDRSSFDSYVKALGDPATIHSMCQDYRASASLDLQEARDDVANGKLIRCPVKVFWGEHGVIEKCFNAVQEWQAVTAEGVIVEGRSVDSGHYIPEQIPETIAAEILEFFCE</sequence>
<dbReference type="Pfam" id="PF00561">
    <property type="entry name" value="Abhydrolase_1"/>
    <property type="match status" value="1"/>
</dbReference>
<comment type="similarity">
    <text evidence="2">Belongs to the AB hydrolase superfamily. Epoxide hydrolase family.</text>
</comment>
<organism evidence="4 5">
    <name type="scientific">Beauveria brongniartii RCEF 3172</name>
    <dbReference type="NCBI Taxonomy" id="1081107"/>
    <lineage>
        <taxon>Eukaryota</taxon>
        <taxon>Fungi</taxon>
        <taxon>Dikarya</taxon>
        <taxon>Ascomycota</taxon>
        <taxon>Pezizomycotina</taxon>
        <taxon>Sordariomycetes</taxon>
        <taxon>Hypocreomycetidae</taxon>
        <taxon>Hypocreales</taxon>
        <taxon>Cordycipitaceae</taxon>
        <taxon>Beauveria</taxon>
        <taxon>Beauveria brongniartii</taxon>
    </lineage>
</organism>
<evidence type="ECO:0000313" key="4">
    <source>
        <dbReference type="EMBL" id="OAA36333.1"/>
    </source>
</evidence>
<protein>
    <submittedName>
        <fullName evidence="4">Epoxide hydrolase-like protein</fullName>
    </submittedName>
</protein>
<dbReference type="InterPro" id="IPR029058">
    <property type="entry name" value="AB_hydrolase_fold"/>
</dbReference>
<dbReference type="GO" id="GO:0016787">
    <property type="term" value="F:hydrolase activity"/>
    <property type="evidence" value="ECO:0007669"/>
    <property type="project" value="UniProtKB-KW"/>
</dbReference>
<dbReference type="AlphaFoldDB" id="A0A166XYJ7"/>
<dbReference type="PRINTS" id="PR00412">
    <property type="entry name" value="EPOXHYDRLASE"/>
</dbReference>
<accession>A0A166XYJ7</accession>
<dbReference type="InterPro" id="IPR000639">
    <property type="entry name" value="Epox_hydrolase-like"/>
</dbReference>
<evidence type="ECO:0000256" key="2">
    <source>
        <dbReference type="ARBA" id="ARBA00038334"/>
    </source>
</evidence>
<reference evidence="4 5" key="1">
    <citation type="journal article" date="2016" name="Genome Biol. Evol.">
        <title>Divergent and convergent evolution of fungal pathogenicity.</title>
        <authorList>
            <person name="Shang Y."/>
            <person name="Xiao G."/>
            <person name="Zheng P."/>
            <person name="Cen K."/>
            <person name="Zhan S."/>
            <person name="Wang C."/>
        </authorList>
    </citation>
    <scope>NUCLEOTIDE SEQUENCE [LARGE SCALE GENOMIC DNA]</scope>
    <source>
        <strain evidence="4 5">RCEF 3172</strain>
    </source>
</reference>
<feature type="domain" description="AB hydrolase-1" evidence="3">
    <location>
        <begin position="34"/>
        <end position="253"/>
    </location>
</feature>
<name>A0A166XYJ7_9HYPO</name>
<dbReference type="PANTHER" id="PTHR43329">
    <property type="entry name" value="EPOXIDE HYDROLASE"/>
    <property type="match status" value="1"/>
</dbReference>
<dbReference type="SMR" id="A0A166XYJ7"/>
<dbReference type="Proteomes" id="UP000076863">
    <property type="component" value="Unassembled WGS sequence"/>
</dbReference>